<dbReference type="AlphaFoldDB" id="A0A5R9GUT5"/>
<keyword evidence="17" id="KW-0670">Pyruvate</keyword>
<protein>
    <recommendedName>
        <fullName evidence="6">Phosphoenolpyruvate synthase</fullName>
        <ecNumber evidence="5">2.7.9.2</ecNumber>
    </recommendedName>
    <alternativeName>
        <fullName evidence="13">Pyruvate, water dikinase</fullName>
    </alternativeName>
</protein>
<feature type="domain" description="PEP-utilising enzyme mobile" evidence="15">
    <location>
        <begin position="520"/>
        <end position="565"/>
    </location>
</feature>
<comment type="function">
    <text evidence="2">Catalyzes the phosphorylation of pyruvate to phosphoenolpyruvate.</text>
</comment>
<evidence type="ECO:0000256" key="2">
    <source>
        <dbReference type="ARBA" id="ARBA00002988"/>
    </source>
</evidence>
<comment type="catalytic activity">
    <reaction evidence="14">
        <text>pyruvate + ATP + H2O = phosphoenolpyruvate + AMP + phosphate + 2 H(+)</text>
        <dbReference type="Rhea" id="RHEA:11364"/>
        <dbReference type="ChEBI" id="CHEBI:15361"/>
        <dbReference type="ChEBI" id="CHEBI:15377"/>
        <dbReference type="ChEBI" id="CHEBI:15378"/>
        <dbReference type="ChEBI" id="CHEBI:30616"/>
        <dbReference type="ChEBI" id="CHEBI:43474"/>
        <dbReference type="ChEBI" id="CHEBI:58702"/>
        <dbReference type="ChEBI" id="CHEBI:456215"/>
        <dbReference type="EC" id="2.7.9.2"/>
    </reaction>
</comment>
<keyword evidence="12" id="KW-0460">Magnesium</keyword>
<dbReference type="GO" id="GO:0008986">
    <property type="term" value="F:pyruvate, water dikinase activity"/>
    <property type="evidence" value="ECO:0007669"/>
    <property type="project" value="UniProtKB-EC"/>
</dbReference>
<dbReference type="PANTHER" id="PTHR43030:SF1">
    <property type="entry name" value="PHOSPHOENOLPYRUVATE SYNTHASE"/>
    <property type="match status" value="1"/>
</dbReference>
<comment type="pathway">
    <text evidence="3">Carbohydrate biosynthesis; gluconeogenesis.</text>
</comment>
<evidence type="ECO:0000256" key="12">
    <source>
        <dbReference type="ARBA" id="ARBA00022842"/>
    </source>
</evidence>
<dbReference type="RefSeq" id="WP_138238041.1">
    <property type="nucleotide sequence ID" value="NZ_VBRY01000001.1"/>
</dbReference>
<evidence type="ECO:0000259" key="16">
    <source>
        <dbReference type="Pfam" id="PF01326"/>
    </source>
</evidence>
<dbReference type="SUPFAM" id="SSF52009">
    <property type="entry name" value="Phosphohistidine domain"/>
    <property type="match status" value="1"/>
</dbReference>
<evidence type="ECO:0000259" key="15">
    <source>
        <dbReference type="Pfam" id="PF00391"/>
    </source>
</evidence>
<dbReference type="PANTHER" id="PTHR43030">
    <property type="entry name" value="PHOSPHOENOLPYRUVATE SYNTHASE"/>
    <property type="match status" value="1"/>
</dbReference>
<dbReference type="GO" id="GO:0005524">
    <property type="term" value="F:ATP binding"/>
    <property type="evidence" value="ECO:0007669"/>
    <property type="project" value="UniProtKB-KW"/>
</dbReference>
<feature type="domain" description="Pyruvate phosphate dikinase AMP/ATP-binding" evidence="16">
    <location>
        <begin position="635"/>
        <end position="961"/>
    </location>
</feature>
<reference evidence="17 18" key="1">
    <citation type="journal article" date="2019" name="Appl. Environ. Microbiol.">
        <title>Environmental Evidence and Genomic Insight of Iron-oxidizing Bacteria Preference Towards More Corrosion Resistant Stainless Steel at Higher Salinities.</title>
        <authorList>
            <person name="Garrison C.E."/>
            <person name="Price K.A."/>
            <person name="Field E.K."/>
        </authorList>
    </citation>
    <scope>NUCLEOTIDE SEQUENCE [LARGE SCALE GENOMIC DNA]</scope>
    <source>
        <strain evidence="17 18">P3</strain>
    </source>
</reference>
<keyword evidence="9" id="KW-0547">Nucleotide-binding</keyword>
<keyword evidence="7" id="KW-0808">Transferase</keyword>
<evidence type="ECO:0000256" key="13">
    <source>
        <dbReference type="ARBA" id="ARBA00033470"/>
    </source>
</evidence>
<proteinExistence type="inferred from homology"/>
<keyword evidence="11" id="KW-0067">ATP-binding</keyword>
<dbReference type="InterPro" id="IPR036637">
    <property type="entry name" value="Phosphohistidine_dom_sf"/>
</dbReference>
<keyword evidence="8" id="KW-0479">Metal-binding</keyword>
<keyword evidence="18" id="KW-1185">Reference proteome</keyword>
<evidence type="ECO:0000256" key="7">
    <source>
        <dbReference type="ARBA" id="ARBA00022679"/>
    </source>
</evidence>
<evidence type="ECO:0000256" key="8">
    <source>
        <dbReference type="ARBA" id="ARBA00022723"/>
    </source>
</evidence>
<dbReference type="InterPro" id="IPR006319">
    <property type="entry name" value="PEP_synth"/>
</dbReference>
<dbReference type="Pfam" id="PF00391">
    <property type="entry name" value="PEP-utilizers"/>
    <property type="match status" value="1"/>
</dbReference>
<dbReference type="Pfam" id="PF01326">
    <property type="entry name" value="PPDK_N"/>
    <property type="match status" value="1"/>
</dbReference>
<dbReference type="EMBL" id="VBRY01000001">
    <property type="protein sequence ID" value="TLS69228.1"/>
    <property type="molecule type" value="Genomic_DNA"/>
</dbReference>
<evidence type="ECO:0000256" key="10">
    <source>
        <dbReference type="ARBA" id="ARBA00022777"/>
    </source>
</evidence>
<organism evidence="17 18">
    <name type="scientific">Mariprofundus erugo</name>
    <dbReference type="NCBI Taxonomy" id="2528639"/>
    <lineage>
        <taxon>Bacteria</taxon>
        <taxon>Pseudomonadati</taxon>
        <taxon>Pseudomonadota</taxon>
        <taxon>Candidatius Mariprofundia</taxon>
        <taxon>Mariprofundales</taxon>
        <taxon>Mariprofundaceae</taxon>
        <taxon>Mariprofundus</taxon>
    </lineage>
</organism>
<dbReference type="Gene3D" id="3.30.470.20">
    <property type="entry name" value="ATP-grasp fold, B domain"/>
    <property type="match status" value="1"/>
</dbReference>
<keyword evidence="10" id="KW-0418">Kinase</keyword>
<dbReference type="GO" id="GO:0006094">
    <property type="term" value="P:gluconeogenesis"/>
    <property type="evidence" value="ECO:0007669"/>
    <property type="project" value="UniProtKB-UniPathway"/>
</dbReference>
<evidence type="ECO:0000256" key="11">
    <source>
        <dbReference type="ARBA" id="ARBA00022840"/>
    </source>
</evidence>
<evidence type="ECO:0000313" key="17">
    <source>
        <dbReference type="EMBL" id="TLS69228.1"/>
    </source>
</evidence>
<comment type="caution">
    <text evidence="17">The sequence shown here is derived from an EMBL/GenBank/DDBJ whole genome shotgun (WGS) entry which is preliminary data.</text>
</comment>
<sequence>MLTACIRRFMPHLGIFMLCLLWQSPFCRYEAAAAAVSSDASLSAIIEKMKQEPRGPFRRIRWFCNDGSNLPTGEYVCSTHGGGYQHGEWSRQTLALRDQGYLIANVLAGLDPAGFTGPAAQLEQLRQILLERYLVAADDGWVFRRARFYRGAIQSEDEQVAASRILRALLTDPEWRRPERFLLLREAVRLLLPSGALQLTTSVRQAASSLEEKDPGFAALRIKIHGLPDSGDAERVRAYARDSGLASLQPVYAGFADLLDAFYAPHTAEDQLQQLAKDTSSRDIKARIKDASAMLAAGGDEVEVMASLADRMLAWRILLQKKSSDSPEDRLRLFQASLMLEREVFVRANRLPLLFPQAGRAQRLGWLRHLEKALAGAGLLSQRQLDAFLEECGHLTAAGLHPSAGEYYASLRYLGRTPQWAQRSLEFHYAATVGRWGELTPLAAHFVPDRLRASPVLPFTRILDHLMADASRMTGISHHIFGQELASSLRALNPGLSRGVLLMPPVQGVPFRPDGIYILPSTTEDLPPVAGIITSGEGSSLSHVQLLARNMGIPNLVADDALLQVLGRHVGDRVVLAVSRRGAVSIEADGPQWDEVFGMEAGLNVPIDANLERLDLHDHALHALRRIHADDSGRIVGPKAANLGELGSHYPELVPPGLVIPFGVFRRHLDKPLFAGGPSVFDWMSAEYARLKGVPDQADRRRQTRLFLARLREWILATDPGEEFRQQLRFGFGRVFGSGQPVGVFVRSDTNVEDLPGFSGAGLNLTLSNVVGIKSIVNAVKLVWASPFSERAFAWRQAHMQHPEHVYPAVLLLQSVNSEKSGVMVTADVESGDRRWLTIAASEGVGGAVEGQAAEEVVVERASGRVRLLAQATAPWRVHLLAAGGSEKVAASGREQLLSDAEIRQLRDLAADVERDFPLPMDETGKMMAADIEFGFAGGKLALFQLRPFVESRRARQSEVLSAMDRQWPLFFDHGIDLAGVPAVEGGGP</sequence>
<evidence type="ECO:0000256" key="1">
    <source>
        <dbReference type="ARBA" id="ARBA00001946"/>
    </source>
</evidence>
<dbReference type="UniPathway" id="UPA00138"/>
<accession>A0A5R9GUT5</accession>
<comment type="cofactor">
    <cofactor evidence="1">
        <name>Mg(2+)</name>
        <dbReference type="ChEBI" id="CHEBI:18420"/>
    </cofactor>
</comment>
<dbReference type="SUPFAM" id="SSF56059">
    <property type="entry name" value="Glutathione synthetase ATP-binding domain-like"/>
    <property type="match status" value="1"/>
</dbReference>
<dbReference type="Proteomes" id="UP000306585">
    <property type="component" value="Unassembled WGS sequence"/>
</dbReference>
<dbReference type="EC" id="2.7.9.2" evidence="5"/>
<evidence type="ECO:0000256" key="9">
    <source>
        <dbReference type="ARBA" id="ARBA00022741"/>
    </source>
</evidence>
<dbReference type="GO" id="GO:0046872">
    <property type="term" value="F:metal ion binding"/>
    <property type="evidence" value="ECO:0007669"/>
    <property type="project" value="UniProtKB-KW"/>
</dbReference>
<dbReference type="InterPro" id="IPR008279">
    <property type="entry name" value="PEP-util_enz_mobile_dom"/>
</dbReference>
<dbReference type="InterPro" id="IPR002192">
    <property type="entry name" value="PPDK_AMP/ATP-bd"/>
</dbReference>
<dbReference type="InterPro" id="IPR013815">
    <property type="entry name" value="ATP_grasp_subdomain_1"/>
</dbReference>
<evidence type="ECO:0000256" key="5">
    <source>
        <dbReference type="ARBA" id="ARBA00011996"/>
    </source>
</evidence>
<name>A0A5R9GUT5_9PROT</name>
<evidence type="ECO:0000313" key="18">
    <source>
        <dbReference type="Proteomes" id="UP000306585"/>
    </source>
</evidence>
<evidence type="ECO:0000256" key="14">
    <source>
        <dbReference type="ARBA" id="ARBA00047700"/>
    </source>
</evidence>
<evidence type="ECO:0000256" key="4">
    <source>
        <dbReference type="ARBA" id="ARBA00007837"/>
    </source>
</evidence>
<gene>
    <name evidence="17" type="ORF">FEF65_01735</name>
</gene>
<comment type="similarity">
    <text evidence="4">Belongs to the PEP-utilizing enzyme family.</text>
</comment>
<evidence type="ECO:0000256" key="6">
    <source>
        <dbReference type="ARBA" id="ARBA00021623"/>
    </source>
</evidence>
<evidence type="ECO:0000256" key="3">
    <source>
        <dbReference type="ARBA" id="ARBA00004742"/>
    </source>
</evidence>
<dbReference type="Gene3D" id="3.30.1490.20">
    <property type="entry name" value="ATP-grasp fold, A domain"/>
    <property type="match status" value="1"/>
</dbReference>